<dbReference type="Proteomes" id="UP000003452">
    <property type="component" value="Unassembled WGS sequence"/>
</dbReference>
<comment type="caution">
    <text evidence="1">The sequence shown here is derived from an EMBL/GenBank/DDBJ whole genome shotgun (WGS) entry which is preliminary data.</text>
</comment>
<sequence>MDDTFTIRFDLSIGYISYKFIKNADDTYHIIRTQYVMNCKKTQGWKHVSSKIVAQLKKEFQGK</sequence>
<dbReference type="HOGENOM" id="CLU_2876523_0_0_10"/>
<evidence type="ECO:0000313" key="2">
    <source>
        <dbReference type="Proteomes" id="UP000003452"/>
    </source>
</evidence>
<evidence type="ECO:0000313" key="1">
    <source>
        <dbReference type="EMBL" id="EDY96611.1"/>
    </source>
</evidence>
<dbReference type="AlphaFoldDB" id="B5CWG4"/>
<name>B5CWG4_PHOPM</name>
<reference evidence="1 2" key="2">
    <citation type="submission" date="2008-08" db="EMBL/GenBank/DDBJ databases">
        <authorList>
            <person name="Fulton L."/>
            <person name="Clifton S."/>
            <person name="Fulton B."/>
            <person name="Xu J."/>
            <person name="Minx P."/>
            <person name="Pepin K.H."/>
            <person name="Johnson M."/>
            <person name="Thiruvilangam P."/>
            <person name="Bhonagiri V."/>
            <person name="Nash W.E."/>
            <person name="Mardis E.R."/>
            <person name="Wilson R.K."/>
        </authorList>
    </citation>
    <scope>NUCLEOTIDE SEQUENCE [LARGE SCALE GENOMIC DNA]</scope>
    <source>
        <strain evidence="2">DSM 17135 / JCM 12973 / M2</strain>
    </source>
</reference>
<proteinExistence type="predicted"/>
<protein>
    <submittedName>
        <fullName evidence="1">Uncharacterized protein</fullName>
    </submittedName>
</protein>
<dbReference type="GeneID" id="43183574"/>
<dbReference type="RefSeq" id="WP_007558723.1">
    <property type="nucleotide sequence ID" value="NZ_DS990119.1"/>
</dbReference>
<organism evidence="1 2">
    <name type="scientific">Phocaeicola plebeius (strain DSM 17135 / JCM 12973 / CCUG 54634 / M2)</name>
    <name type="common">Bacteroides plebeius</name>
    <dbReference type="NCBI Taxonomy" id="484018"/>
    <lineage>
        <taxon>Bacteria</taxon>
        <taxon>Pseudomonadati</taxon>
        <taxon>Bacteroidota</taxon>
        <taxon>Bacteroidia</taxon>
        <taxon>Bacteroidales</taxon>
        <taxon>Bacteroidaceae</taxon>
        <taxon>Phocaeicola</taxon>
    </lineage>
</organism>
<gene>
    <name evidence="1" type="ORF">BACPLE_01054</name>
</gene>
<dbReference type="EMBL" id="ABQC02000012">
    <property type="protein sequence ID" value="EDY96611.1"/>
    <property type="molecule type" value="Genomic_DNA"/>
</dbReference>
<accession>B5CWG4</accession>
<reference evidence="1 2" key="1">
    <citation type="submission" date="2008-08" db="EMBL/GenBank/DDBJ databases">
        <title>Draft genome sequence of Bacteroides plebeius (DSM 17135).</title>
        <authorList>
            <person name="Sudarsanam P."/>
            <person name="Ley R."/>
            <person name="Guruge J."/>
            <person name="Turnbaugh P.J."/>
            <person name="Mahowald M."/>
            <person name="Liep D."/>
            <person name="Gordon J."/>
        </authorList>
    </citation>
    <scope>NUCLEOTIDE SEQUENCE [LARGE SCALE GENOMIC DNA]</scope>
    <source>
        <strain evidence="2">DSM 17135 / JCM 12973 / M2</strain>
    </source>
</reference>